<evidence type="ECO:0000256" key="7">
    <source>
        <dbReference type="ARBA" id="ARBA00023242"/>
    </source>
</evidence>
<gene>
    <name evidence="12" type="primary">DOF3.6</name>
    <name evidence="12" type="ORF">AXF42_Ash014903</name>
</gene>
<feature type="domain" description="Dof-type" evidence="11">
    <location>
        <begin position="71"/>
        <end position="125"/>
    </location>
</feature>
<evidence type="ECO:0000256" key="10">
    <source>
        <dbReference type="SAM" id="MobiDB-lite"/>
    </source>
</evidence>
<keyword evidence="6 9" id="KW-0804">Transcription</keyword>
<evidence type="ECO:0000259" key="11">
    <source>
        <dbReference type="PROSITE" id="PS50884"/>
    </source>
</evidence>
<keyword evidence="5 8" id="KW-0238">DNA-binding</keyword>
<feature type="region of interest" description="Disordered" evidence="10">
    <location>
        <begin position="270"/>
        <end position="310"/>
    </location>
</feature>
<feature type="region of interest" description="Disordered" evidence="10">
    <location>
        <begin position="12"/>
        <end position="57"/>
    </location>
</feature>
<dbReference type="EMBL" id="KZ451973">
    <property type="protein sequence ID" value="PKA56400.1"/>
    <property type="molecule type" value="Genomic_DNA"/>
</dbReference>
<comment type="function">
    <text evidence="9">Transcription factor that binds specifically to a 5'-AA[AG]G-3' consensus core sequence.</text>
</comment>
<dbReference type="GO" id="GO:0003700">
    <property type="term" value="F:DNA-binding transcription factor activity"/>
    <property type="evidence" value="ECO:0007669"/>
    <property type="project" value="UniProtKB-UniRule"/>
</dbReference>
<protein>
    <recommendedName>
        <fullName evidence="9">Dof zinc finger protein</fullName>
    </recommendedName>
</protein>
<name>A0A2I0ALI2_9ASPA</name>
<reference evidence="12 13" key="1">
    <citation type="journal article" date="2017" name="Nature">
        <title>The Apostasia genome and the evolution of orchids.</title>
        <authorList>
            <person name="Zhang G.Q."/>
            <person name="Liu K.W."/>
            <person name="Li Z."/>
            <person name="Lohaus R."/>
            <person name="Hsiao Y.Y."/>
            <person name="Niu S.C."/>
            <person name="Wang J.Y."/>
            <person name="Lin Y.C."/>
            <person name="Xu Q."/>
            <person name="Chen L.J."/>
            <person name="Yoshida K."/>
            <person name="Fujiwara S."/>
            <person name="Wang Z.W."/>
            <person name="Zhang Y.Q."/>
            <person name="Mitsuda N."/>
            <person name="Wang M."/>
            <person name="Liu G.H."/>
            <person name="Pecoraro L."/>
            <person name="Huang H.X."/>
            <person name="Xiao X.J."/>
            <person name="Lin M."/>
            <person name="Wu X.Y."/>
            <person name="Wu W.L."/>
            <person name="Chen Y.Y."/>
            <person name="Chang S.B."/>
            <person name="Sakamoto S."/>
            <person name="Ohme-Takagi M."/>
            <person name="Yagi M."/>
            <person name="Zeng S.J."/>
            <person name="Shen C.Y."/>
            <person name="Yeh C.M."/>
            <person name="Luo Y.B."/>
            <person name="Tsai W.C."/>
            <person name="Van de Peer Y."/>
            <person name="Liu Z.J."/>
        </authorList>
    </citation>
    <scope>NUCLEOTIDE SEQUENCE [LARGE SCALE GENOMIC DNA]</scope>
    <source>
        <strain evidence="13">cv. Shenzhen</strain>
        <tissue evidence="12">Stem</tissue>
    </source>
</reference>
<feature type="compositionally biased region" description="Low complexity" evidence="10">
    <location>
        <begin position="280"/>
        <end position="295"/>
    </location>
</feature>
<evidence type="ECO:0000256" key="9">
    <source>
        <dbReference type="RuleBase" id="RU369094"/>
    </source>
</evidence>
<evidence type="ECO:0000313" key="13">
    <source>
        <dbReference type="Proteomes" id="UP000236161"/>
    </source>
</evidence>
<evidence type="ECO:0000256" key="2">
    <source>
        <dbReference type="ARBA" id="ARBA00022771"/>
    </source>
</evidence>
<dbReference type="InterPro" id="IPR045174">
    <property type="entry name" value="Dof"/>
</dbReference>
<keyword evidence="7 8" id="KW-0539">Nucleus</keyword>
<evidence type="ECO:0000313" key="12">
    <source>
        <dbReference type="EMBL" id="PKA56400.1"/>
    </source>
</evidence>
<evidence type="ECO:0000256" key="5">
    <source>
        <dbReference type="ARBA" id="ARBA00023125"/>
    </source>
</evidence>
<dbReference type="AlphaFoldDB" id="A0A2I0ALI2"/>
<proteinExistence type="predicted"/>
<evidence type="ECO:0000256" key="4">
    <source>
        <dbReference type="ARBA" id="ARBA00023015"/>
    </source>
</evidence>
<dbReference type="GO" id="GO:0008270">
    <property type="term" value="F:zinc ion binding"/>
    <property type="evidence" value="ECO:0007669"/>
    <property type="project" value="UniProtKB-KW"/>
</dbReference>
<keyword evidence="3 9" id="KW-0862">Zinc</keyword>
<dbReference type="OrthoDB" id="1927254at2759"/>
<evidence type="ECO:0000256" key="8">
    <source>
        <dbReference type="PROSITE-ProRule" id="PRU00071"/>
    </source>
</evidence>
<keyword evidence="2 8" id="KW-0863">Zinc-finger</keyword>
<dbReference type="STRING" id="1088818.A0A2I0ALI2"/>
<keyword evidence="1 9" id="KW-0479">Metal-binding</keyword>
<sequence length="310" mass="32436">MVFPSVPVYQDPPFNWNQQAHPPDAGGDAHQHPQPAPAGAAAPPSTGGLARPGSMAERARLAKIPPPESALKCPRCDSSNTKFCYFNNYSLSQPRHFCKACRRYWTHGGALRNVPVGGGCRRNKRSKPPNGSSSSASKPQAAAASSSFASPPEILPSAPPPFMVPWHQLPEYGGEPNTGHGFSDQYSVDQYWRIQQIQQLPFFGGLEPSTSSAAPALYAFEPGGATGSAAFVGQTAAMKPEEKTTTYRAALTMGRQYAINADRNDQHLWGTAGSSTAVDGGSSSRSGGGAAAAAGGATGWLSDLSGGFNS</sequence>
<dbReference type="GO" id="GO:0005634">
    <property type="term" value="C:nucleus"/>
    <property type="evidence" value="ECO:0007669"/>
    <property type="project" value="UniProtKB-SubCell"/>
</dbReference>
<feature type="compositionally biased region" description="Low complexity" evidence="10">
    <location>
        <begin position="128"/>
        <end position="150"/>
    </location>
</feature>
<dbReference type="PROSITE" id="PS50884">
    <property type="entry name" value="ZF_DOF_2"/>
    <property type="match status" value="1"/>
</dbReference>
<evidence type="ECO:0000256" key="1">
    <source>
        <dbReference type="ARBA" id="ARBA00022723"/>
    </source>
</evidence>
<dbReference type="Pfam" id="PF02701">
    <property type="entry name" value="Zn_ribbon_Dof"/>
    <property type="match status" value="1"/>
</dbReference>
<dbReference type="InterPro" id="IPR003851">
    <property type="entry name" value="Znf_Dof"/>
</dbReference>
<organism evidence="12 13">
    <name type="scientific">Apostasia shenzhenica</name>
    <dbReference type="NCBI Taxonomy" id="1088818"/>
    <lineage>
        <taxon>Eukaryota</taxon>
        <taxon>Viridiplantae</taxon>
        <taxon>Streptophyta</taxon>
        <taxon>Embryophyta</taxon>
        <taxon>Tracheophyta</taxon>
        <taxon>Spermatophyta</taxon>
        <taxon>Magnoliopsida</taxon>
        <taxon>Liliopsida</taxon>
        <taxon>Asparagales</taxon>
        <taxon>Orchidaceae</taxon>
        <taxon>Apostasioideae</taxon>
        <taxon>Apostasia</taxon>
    </lineage>
</organism>
<feature type="region of interest" description="Disordered" evidence="10">
    <location>
        <begin position="115"/>
        <end position="150"/>
    </location>
</feature>
<evidence type="ECO:0000256" key="6">
    <source>
        <dbReference type="ARBA" id="ARBA00023163"/>
    </source>
</evidence>
<keyword evidence="13" id="KW-1185">Reference proteome</keyword>
<dbReference type="PANTHER" id="PTHR31992">
    <property type="entry name" value="DOF ZINC FINGER PROTEIN DOF1.4-RELATED"/>
    <property type="match status" value="1"/>
</dbReference>
<dbReference type="PROSITE" id="PS01361">
    <property type="entry name" value="ZF_DOF_1"/>
    <property type="match status" value="1"/>
</dbReference>
<evidence type="ECO:0000256" key="3">
    <source>
        <dbReference type="ARBA" id="ARBA00022833"/>
    </source>
</evidence>
<accession>A0A2I0ALI2</accession>
<keyword evidence="4 9" id="KW-0805">Transcription regulation</keyword>
<comment type="subcellular location">
    <subcellularLocation>
        <location evidence="8 9">Nucleus</location>
    </subcellularLocation>
</comment>
<dbReference type="GO" id="GO:0003677">
    <property type="term" value="F:DNA binding"/>
    <property type="evidence" value="ECO:0007669"/>
    <property type="project" value="UniProtKB-UniRule"/>
</dbReference>
<dbReference type="Proteomes" id="UP000236161">
    <property type="component" value="Unassembled WGS sequence"/>
</dbReference>